<dbReference type="GO" id="GO:0042073">
    <property type="term" value="P:intraciliary transport"/>
    <property type="evidence" value="ECO:0007669"/>
    <property type="project" value="UniProtKB-UniRule"/>
</dbReference>
<keyword evidence="3" id="KW-0970">Cilium biogenesis/degradation</keyword>
<dbReference type="Gene3D" id="1.25.40.10">
    <property type="entry name" value="Tetratricopeptide repeat domain"/>
    <property type="match status" value="1"/>
</dbReference>
<evidence type="ECO:0000256" key="3">
    <source>
        <dbReference type="RuleBase" id="RU367070"/>
    </source>
</evidence>
<dbReference type="InterPro" id="IPR011990">
    <property type="entry name" value="TPR-like_helical_dom_sf"/>
</dbReference>
<dbReference type="SUPFAM" id="SSF48452">
    <property type="entry name" value="TPR-like"/>
    <property type="match status" value="1"/>
</dbReference>
<reference evidence="4" key="1">
    <citation type="submission" date="2022-11" db="EMBL/GenBank/DDBJ databases">
        <authorList>
            <person name="Kikuchi T."/>
        </authorList>
    </citation>
    <scope>NUCLEOTIDE SEQUENCE</scope>
    <source>
        <strain evidence="4">PS1010</strain>
    </source>
</reference>
<name>A0A9P1I7U5_9PELO</name>
<keyword evidence="2 3" id="KW-0802">TPR repeat</keyword>
<keyword evidence="5" id="KW-1185">Reference proteome</keyword>
<evidence type="ECO:0000313" key="4">
    <source>
        <dbReference type="EMBL" id="CAI5440264.1"/>
    </source>
</evidence>
<dbReference type="PANTHER" id="PTHR20931:SF0">
    <property type="entry name" value="TETRATRICOPEPTIDE REPEAT PROTEIN 30"/>
    <property type="match status" value="1"/>
</dbReference>
<evidence type="ECO:0000313" key="5">
    <source>
        <dbReference type="Proteomes" id="UP001152747"/>
    </source>
</evidence>
<comment type="function">
    <text evidence="3">Required for polyglutamylation of axonemal tubulin. Plays a role in anterograde intraflagellar transport (IFT), the process by which cilia precursors are transported from the base of the cilium to the site of their incorporation at the tip.</text>
</comment>
<comment type="subcellular location">
    <subcellularLocation>
        <location evidence="3">Cell projection</location>
        <location evidence="3">Cilium</location>
    </subcellularLocation>
</comment>
<dbReference type="InterPro" id="IPR039941">
    <property type="entry name" value="TT30"/>
</dbReference>
<gene>
    <name evidence="4" type="ORF">CAMP_LOCUS2901</name>
</gene>
<dbReference type="Proteomes" id="UP001152747">
    <property type="component" value="Unassembled WGS sequence"/>
</dbReference>
<dbReference type="GO" id="GO:0005879">
    <property type="term" value="C:axonemal microtubule"/>
    <property type="evidence" value="ECO:0007669"/>
    <property type="project" value="UniProtKB-UniRule"/>
</dbReference>
<comment type="caution">
    <text evidence="4">The sequence shown here is derived from an EMBL/GenBank/DDBJ whole genome shotgun (WGS) entry which is preliminary data.</text>
</comment>
<dbReference type="OrthoDB" id="10249577at2759"/>
<dbReference type="GO" id="GO:0120170">
    <property type="term" value="F:intraciliary transport particle B binding"/>
    <property type="evidence" value="ECO:0007669"/>
    <property type="project" value="TreeGrafter"/>
</dbReference>
<accession>A0A9P1I7U5</accession>
<dbReference type="AlphaFoldDB" id="A0A9P1I7U5"/>
<organism evidence="4 5">
    <name type="scientific">Caenorhabditis angaria</name>
    <dbReference type="NCBI Taxonomy" id="860376"/>
    <lineage>
        <taxon>Eukaryota</taxon>
        <taxon>Metazoa</taxon>
        <taxon>Ecdysozoa</taxon>
        <taxon>Nematoda</taxon>
        <taxon>Chromadorea</taxon>
        <taxon>Rhabditida</taxon>
        <taxon>Rhabditina</taxon>
        <taxon>Rhabditomorpha</taxon>
        <taxon>Rhabditoidea</taxon>
        <taxon>Rhabditidae</taxon>
        <taxon>Peloderinae</taxon>
        <taxon>Caenorhabditis</taxon>
    </lineage>
</organism>
<dbReference type="PANTHER" id="PTHR20931">
    <property type="entry name" value="TETRATRICOPEPTIDE REPEAT PROTEIN 30"/>
    <property type="match status" value="1"/>
</dbReference>
<keyword evidence="3" id="KW-0966">Cell projection</keyword>
<comment type="similarity">
    <text evidence="3">Belongs to the TTC30/dfy-1/fleer family.</text>
</comment>
<dbReference type="Pfam" id="PF14559">
    <property type="entry name" value="TPR_19"/>
    <property type="match status" value="1"/>
</dbReference>
<dbReference type="EMBL" id="CANHGI010000001">
    <property type="protein sequence ID" value="CAI5440264.1"/>
    <property type="molecule type" value="Genomic_DNA"/>
</dbReference>
<keyword evidence="3" id="KW-0969">Cilium</keyword>
<sequence length="88" mass="9983">MNSVMNIKDGEYTATVYGLIKDQKFIEATRILQYQNERDPKNRAALSLLAYCYYHTQDFSSAADCYSQLSYNFPGTSTISDFSRAGTL</sequence>
<evidence type="ECO:0000256" key="1">
    <source>
        <dbReference type="ARBA" id="ARBA00022737"/>
    </source>
</evidence>
<proteinExistence type="inferred from homology"/>
<evidence type="ECO:0000256" key="2">
    <source>
        <dbReference type="ARBA" id="ARBA00022803"/>
    </source>
</evidence>
<protein>
    <recommendedName>
        <fullName evidence="3">Tetratricopeptide repeat protein 30</fullName>
    </recommendedName>
</protein>
<dbReference type="GO" id="GO:0030992">
    <property type="term" value="C:intraciliary transport particle B"/>
    <property type="evidence" value="ECO:0007669"/>
    <property type="project" value="TreeGrafter"/>
</dbReference>
<keyword evidence="1" id="KW-0677">Repeat</keyword>